<reference evidence="1" key="1">
    <citation type="submission" date="2020-05" db="EMBL/GenBank/DDBJ databases">
        <title>Mycena genomes resolve the evolution of fungal bioluminescence.</title>
        <authorList>
            <person name="Tsai I.J."/>
        </authorList>
    </citation>
    <scope>NUCLEOTIDE SEQUENCE</scope>
    <source>
        <strain evidence="1">CCC161011</strain>
    </source>
</reference>
<dbReference type="AlphaFoldDB" id="A0A8H7CZU8"/>
<dbReference type="EMBL" id="JACAZI010000008">
    <property type="protein sequence ID" value="KAF7354237.1"/>
    <property type="molecule type" value="Genomic_DNA"/>
</dbReference>
<dbReference type="Proteomes" id="UP000620124">
    <property type="component" value="Unassembled WGS sequence"/>
</dbReference>
<proteinExistence type="predicted"/>
<evidence type="ECO:0000313" key="2">
    <source>
        <dbReference type="Proteomes" id="UP000620124"/>
    </source>
</evidence>
<organism evidence="1 2">
    <name type="scientific">Mycena venus</name>
    <dbReference type="NCBI Taxonomy" id="2733690"/>
    <lineage>
        <taxon>Eukaryota</taxon>
        <taxon>Fungi</taxon>
        <taxon>Dikarya</taxon>
        <taxon>Basidiomycota</taxon>
        <taxon>Agaricomycotina</taxon>
        <taxon>Agaricomycetes</taxon>
        <taxon>Agaricomycetidae</taxon>
        <taxon>Agaricales</taxon>
        <taxon>Marasmiineae</taxon>
        <taxon>Mycenaceae</taxon>
        <taxon>Mycena</taxon>
    </lineage>
</organism>
<keyword evidence="2" id="KW-1185">Reference proteome</keyword>
<dbReference type="InterPro" id="IPR036188">
    <property type="entry name" value="FAD/NAD-bd_sf"/>
</dbReference>
<dbReference type="SUPFAM" id="SSF51905">
    <property type="entry name" value="FAD/NAD(P)-binding domain"/>
    <property type="match status" value="1"/>
</dbReference>
<evidence type="ECO:0008006" key="3">
    <source>
        <dbReference type="Google" id="ProtNLM"/>
    </source>
</evidence>
<sequence length="532" mass="58552">MAFDLPPAIMGISHSSIFLASAACVLLVSGIVWQQICVCAPEWIKELDALGQPRKQKLARTAVVCGGSISGTIVARVLADHFDRVVLIDPELDDIQKPKTRILQYNASHILLSLFADGARRLWPSFDTEMRAAGGRLVSADIQLHYSGIPVPAPHWDYPTGCFPTSLGMRRSEAQKALYGLLIQHPTSAKITVLPGTVRGVEPSEDRASIRSVVVRLPDGTHTTVDEVGLLVDCTGATQAGMKWLGSAGYSLPNNLRCSYKPNIRYATICFSVFPALESRLPIPQSPNGRLSEYAFVPHFTYGLSVTALFKLDNNKIQLMLTSSEDNLPRTVPEIIPYMSSIRGHAPFPSWLVETVELLCEHCPEPSFDNIKIPDQSYVKWHSVLAGTLPSNFIAVGDSNLQLNPVHGQGFAKAMLNAITLNSLLHSLDSGLHNLPRDFSARYFKNNAVRTEGLWDATRLHDYGALTCEPMIGESRNTGRLVRWFEVKLLTAATKHKDVAAALWRVRNLIAGESALLAPTILWKVLWTGSRF</sequence>
<evidence type="ECO:0000313" key="1">
    <source>
        <dbReference type="EMBL" id="KAF7354237.1"/>
    </source>
</evidence>
<gene>
    <name evidence="1" type="ORF">MVEN_01111500</name>
</gene>
<accession>A0A8H7CZU8</accession>
<protein>
    <recommendedName>
        <fullName evidence="3">FAD/NAD(P)-binding domain-containing protein</fullName>
    </recommendedName>
</protein>
<comment type="caution">
    <text evidence="1">The sequence shown here is derived from an EMBL/GenBank/DDBJ whole genome shotgun (WGS) entry which is preliminary data.</text>
</comment>
<dbReference type="Gene3D" id="3.50.50.60">
    <property type="entry name" value="FAD/NAD(P)-binding domain"/>
    <property type="match status" value="1"/>
</dbReference>
<dbReference type="OrthoDB" id="10051892at2759"/>
<name>A0A8H7CZU8_9AGAR</name>